<dbReference type="OMA" id="WGFPEWR"/>
<dbReference type="PROSITE" id="PS50127">
    <property type="entry name" value="UBC_2"/>
    <property type="match status" value="1"/>
</dbReference>
<accession>A0A067RLL8</accession>
<dbReference type="FunCoup" id="A0A067RLL8">
    <property type="interactions" value="932"/>
</dbReference>
<feature type="domain" description="UBC core" evidence="2">
    <location>
        <begin position="79"/>
        <end position="227"/>
    </location>
</feature>
<dbReference type="InParanoid" id="A0A067RLL8"/>
<evidence type="ECO:0000313" key="3">
    <source>
        <dbReference type="EMBL" id="KDR23933.1"/>
    </source>
</evidence>
<evidence type="ECO:0000313" key="4">
    <source>
        <dbReference type="Proteomes" id="UP000027135"/>
    </source>
</evidence>
<dbReference type="AlphaFoldDB" id="A0A067RLL8"/>
<dbReference type="InterPro" id="IPR050113">
    <property type="entry name" value="Ub_conjugating_enzyme"/>
</dbReference>
<organism evidence="3 4">
    <name type="scientific">Zootermopsis nevadensis</name>
    <name type="common">Dampwood termite</name>
    <dbReference type="NCBI Taxonomy" id="136037"/>
    <lineage>
        <taxon>Eukaryota</taxon>
        <taxon>Metazoa</taxon>
        <taxon>Ecdysozoa</taxon>
        <taxon>Arthropoda</taxon>
        <taxon>Hexapoda</taxon>
        <taxon>Insecta</taxon>
        <taxon>Pterygota</taxon>
        <taxon>Neoptera</taxon>
        <taxon>Polyneoptera</taxon>
        <taxon>Dictyoptera</taxon>
        <taxon>Blattodea</taxon>
        <taxon>Blattoidea</taxon>
        <taxon>Termitoidae</taxon>
        <taxon>Termopsidae</taxon>
        <taxon>Zootermopsis</taxon>
    </lineage>
</organism>
<feature type="compositionally biased region" description="Polar residues" evidence="1">
    <location>
        <begin position="277"/>
        <end position="289"/>
    </location>
</feature>
<dbReference type="eggNOG" id="KOG0429">
    <property type="taxonomic scope" value="Eukaryota"/>
</dbReference>
<gene>
    <name evidence="3" type="ORF">L798_10806</name>
</gene>
<evidence type="ECO:0000256" key="1">
    <source>
        <dbReference type="SAM" id="MobiDB-lite"/>
    </source>
</evidence>
<name>A0A067RLL8_ZOONE</name>
<dbReference type="SMART" id="SM00212">
    <property type="entry name" value="UBCc"/>
    <property type="match status" value="1"/>
</dbReference>
<dbReference type="PANTHER" id="PTHR24067">
    <property type="entry name" value="UBIQUITIN-CONJUGATING ENZYME E2"/>
    <property type="match status" value="1"/>
</dbReference>
<dbReference type="InterPro" id="IPR000608">
    <property type="entry name" value="UBC"/>
</dbReference>
<proteinExistence type="predicted"/>
<dbReference type="SUPFAM" id="SSF54495">
    <property type="entry name" value="UBC-like"/>
    <property type="match status" value="1"/>
</dbReference>
<protein>
    <submittedName>
        <fullName evidence="3">AKT-interacting protein</fullName>
    </submittedName>
</protein>
<dbReference type="EMBL" id="KK852435">
    <property type="protein sequence ID" value="KDR23933.1"/>
    <property type="molecule type" value="Genomic_DNA"/>
</dbReference>
<dbReference type="STRING" id="136037.A0A067RLL8"/>
<dbReference type="Proteomes" id="UP000027135">
    <property type="component" value="Unassembled WGS sequence"/>
</dbReference>
<dbReference type="InterPro" id="IPR016135">
    <property type="entry name" value="UBQ-conjugating_enzyme/RWD"/>
</dbReference>
<dbReference type="CDD" id="cd23814">
    <property type="entry name" value="UEV_AKTIP"/>
    <property type="match status" value="1"/>
</dbReference>
<dbReference type="Gene3D" id="3.10.110.10">
    <property type="entry name" value="Ubiquitin Conjugating Enzyme"/>
    <property type="match status" value="1"/>
</dbReference>
<sequence length="289" mass="33476">MLVLIYTYQPILVLSVYLKSGEMSDADIDGSESFRRQGSFRKVLPSVPSADSQLSMSAKMIDRPAISNRGQQKAYSQYQQEYSIISEYNMLRKQEFPGIYVIPSAQNCLLWFGVLFVRQGVYQGGIFRFCIQIPEGFPDGECPRVVFQSKIFHPMISPNSWEMDLRSGFQEWRKNVNHIWQVVHYVRRAFYKIETKSPLNQEASELYNKNEDAFCENVKLCVKASQEQVYDLAPTDDLHYISFERYDDERHNPVRESIFKVKDNEDEPSSLGLSWVQPGSLQPFSKPTS</sequence>
<evidence type="ECO:0000259" key="2">
    <source>
        <dbReference type="PROSITE" id="PS50127"/>
    </source>
</evidence>
<feature type="region of interest" description="Disordered" evidence="1">
    <location>
        <begin position="263"/>
        <end position="289"/>
    </location>
</feature>
<dbReference type="Pfam" id="PF00179">
    <property type="entry name" value="UQ_con"/>
    <property type="match status" value="1"/>
</dbReference>
<dbReference type="OrthoDB" id="5596422at2759"/>
<keyword evidence="4" id="KW-1185">Reference proteome</keyword>
<reference evidence="3 4" key="1">
    <citation type="journal article" date="2014" name="Nat. Commun.">
        <title>Molecular traces of alternative social organization in a termite genome.</title>
        <authorList>
            <person name="Terrapon N."/>
            <person name="Li C."/>
            <person name="Robertson H.M."/>
            <person name="Ji L."/>
            <person name="Meng X."/>
            <person name="Booth W."/>
            <person name="Chen Z."/>
            <person name="Childers C.P."/>
            <person name="Glastad K.M."/>
            <person name="Gokhale K."/>
            <person name="Gowin J."/>
            <person name="Gronenberg W."/>
            <person name="Hermansen R.A."/>
            <person name="Hu H."/>
            <person name="Hunt B.G."/>
            <person name="Huylmans A.K."/>
            <person name="Khalil S.M."/>
            <person name="Mitchell R.D."/>
            <person name="Munoz-Torres M.C."/>
            <person name="Mustard J.A."/>
            <person name="Pan H."/>
            <person name="Reese J.T."/>
            <person name="Scharf M.E."/>
            <person name="Sun F."/>
            <person name="Vogel H."/>
            <person name="Xiao J."/>
            <person name="Yang W."/>
            <person name="Yang Z."/>
            <person name="Yang Z."/>
            <person name="Zhou J."/>
            <person name="Zhu J."/>
            <person name="Brent C.S."/>
            <person name="Elsik C.G."/>
            <person name="Goodisman M.A."/>
            <person name="Liberles D.A."/>
            <person name="Roe R.M."/>
            <person name="Vargo E.L."/>
            <person name="Vilcinskas A."/>
            <person name="Wang J."/>
            <person name="Bornberg-Bauer E."/>
            <person name="Korb J."/>
            <person name="Zhang G."/>
            <person name="Liebig J."/>
        </authorList>
    </citation>
    <scope>NUCLEOTIDE SEQUENCE [LARGE SCALE GENOMIC DNA]</scope>
    <source>
        <tissue evidence="3">Whole organism</tissue>
    </source>
</reference>